<feature type="domain" description="G-protein coupled receptors family 1 profile" evidence="6">
    <location>
        <begin position="172"/>
        <end position="261"/>
    </location>
</feature>
<dbReference type="Pfam" id="PF00001">
    <property type="entry name" value="7tm_1"/>
    <property type="match status" value="2"/>
</dbReference>
<dbReference type="InterPro" id="IPR017452">
    <property type="entry name" value="GPCR_Rhodpsn_7TM"/>
</dbReference>
<feature type="transmembrane region" description="Helical" evidence="5">
    <location>
        <begin position="189"/>
        <end position="209"/>
    </location>
</feature>
<organism evidence="7 8">
    <name type="scientific">Cirrhinus molitorella</name>
    <name type="common">mud carp</name>
    <dbReference type="NCBI Taxonomy" id="172907"/>
    <lineage>
        <taxon>Eukaryota</taxon>
        <taxon>Metazoa</taxon>
        <taxon>Chordata</taxon>
        <taxon>Craniata</taxon>
        <taxon>Vertebrata</taxon>
        <taxon>Euteleostomi</taxon>
        <taxon>Actinopterygii</taxon>
        <taxon>Neopterygii</taxon>
        <taxon>Teleostei</taxon>
        <taxon>Ostariophysi</taxon>
        <taxon>Cypriniformes</taxon>
        <taxon>Cyprinidae</taxon>
        <taxon>Labeoninae</taxon>
        <taxon>Labeonini</taxon>
        <taxon>Cirrhinus</taxon>
    </lineage>
</organism>
<feature type="transmembrane region" description="Helical" evidence="5">
    <location>
        <begin position="229"/>
        <end position="251"/>
    </location>
</feature>
<dbReference type="Gene3D" id="1.20.1070.10">
    <property type="entry name" value="Rhodopsin 7-helix transmembrane proteins"/>
    <property type="match status" value="2"/>
</dbReference>
<evidence type="ECO:0000313" key="7">
    <source>
        <dbReference type="EMBL" id="KAL1260959.1"/>
    </source>
</evidence>
<dbReference type="PANTHER" id="PTHR26451">
    <property type="entry name" value="G_PROTEIN_RECEP_F1_2 DOMAIN-CONTAINING PROTEIN"/>
    <property type="match status" value="1"/>
</dbReference>
<feature type="transmembrane region" description="Helical" evidence="5">
    <location>
        <begin position="58"/>
        <end position="78"/>
    </location>
</feature>
<gene>
    <name evidence="7" type="ORF">QQF64_008786</name>
</gene>
<keyword evidence="4 5" id="KW-0472">Membrane</keyword>
<evidence type="ECO:0000256" key="1">
    <source>
        <dbReference type="ARBA" id="ARBA00004370"/>
    </source>
</evidence>
<dbReference type="SUPFAM" id="SSF81321">
    <property type="entry name" value="Family A G protein-coupled receptor-like"/>
    <property type="match status" value="2"/>
</dbReference>
<dbReference type="Proteomes" id="UP001558613">
    <property type="component" value="Unassembled WGS sequence"/>
</dbReference>
<evidence type="ECO:0000259" key="6">
    <source>
        <dbReference type="PROSITE" id="PS50262"/>
    </source>
</evidence>
<feature type="domain" description="G-protein coupled receptors family 1 profile" evidence="6">
    <location>
        <begin position="41"/>
        <end position="126"/>
    </location>
</feature>
<dbReference type="PANTHER" id="PTHR26451:SF881">
    <property type="entry name" value="ODORANT RECEPTOR-RELATED"/>
    <property type="match status" value="1"/>
</dbReference>
<comment type="caution">
    <text evidence="7">The sequence shown here is derived from an EMBL/GenBank/DDBJ whole genome shotgun (WGS) entry which is preliminary data.</text>
</comment>
<name>A0ABR3M759_9TELE</name>
<feature type="transmembrane region" description="Helical" evidence="5">
    <location>
        <begin position="93"/>
        <end position="117"/>
    </location>
</feature>
<accession>A0ABR3M759</accession>
<sequence>MENLSIIVSFELTLDPFSIHPGAKYPIFLFGIFIYVFGAFCNLTLLLLIILTQSLHKPMYFILLSLPLNDFVGITTMLPKVLSDIVTETNNTYYPLCVLQGFLLHMYGGGILFILAAMAFDRYVAIYSGVIMENLSIIVSFELTLDPFSIPPGAKYPIFLFGIFIYMFGAFCNLTLLLLIILTQSLHKPVYFILFSLPLNDFVGITSMLPKVLSDIVTETNNTYYPLCVLQAFLLHMYGGGVLFILAAMAFDRYIAIWKEL</sequence>
<keyword evidence="2 5" id="KW-0812">Transmembrane</keyword>
<feature type="transmembrane region" description="Helical" evidence="5">
    <location>
        <begin position="124"/>
        <end position="144"/>
    </location>
</feature>
<evidence type="ECO:0000256" key="5">
    <source>
        <dbReference type="SAM" id="Phobius"/>
    </source>
</evidence>
<dbReference type="InterPro" id="IPR000276">
    <property type="entry name" value="GPCR_Rhodpsn"/>
</dbReference>
<dbReference type="PROSITE" id="PS50262">
    <property type="entry name" value="G_PROTEIN_RECEP_F1_2"/>
    <property type="match status" value="2"/>
</dbReference>
<keyword evidence="3 5" id="KW-1133">Transmembrane helix</keyword>
<comment type="subcellular location">
    <subcellularLocation>
        <location evidence="1">Membrane</location>
    </subcellularLocation>
</comment>
<evidence type="ECO:0000256" key="3">
    <source>
        <dbReference type="ARBA" id="ARBA00022989"/>
    </source>
</evidence>
<evidence type="ECO:0000313" key="8">
    <source>
        <dbReference type="Proteomes" id="UP001558613"/>
    </source>
</evidence>
<feature type="transmembrane region" description="Helical" evidence="5">
    <location>
        <begin position="27"/>
        <end position="51"/>
    </location>
</feature>
<feature type="transmembrane region" description="Helical" evidence="5">
    <location>
        <begin position="156"/>
        <end position="182"/>
    </location>
</feature>
<keyword evidence="8" id="KW-1185">Reference proteome</keyword>
<dbReference type="InterPro" id="IPR052921">
    <property type="entry name" value="GPCR1_Superfamily_Member"/>
</dbReference>
<evidence type="ECO:0000256" key="2">
    <source>
        <dbReference type="ARBA" id="ARBA00022692"/>
    </source>
</evidence>
<dbReference type="EMBL" id="JAYMGO010000015">
    <property type="protein sequence ID" value="KAL1260959.1"/>
    <property type="molecule type" value="Genomic_DNA"/>
</dbReference>
<proteinExistence type="predicted"/>
<protein>
    <recommendedName>
        <fullName evidence="6">G-protein coupled receptors family 1 profile domain-containing protein</fullName>
    </recommendedName>
</protein>
<reference evidence="7 8" key="1">
    <citation type="submission" date="2023-09" db="EMBL/GenBank/DDBJ databases">
        <authorList>
            <person name="Wang M."/>
        </authorList>
    </citation>
    <scope>NUCLEOTIDE SEQUENCE [LARGE SCALE GENOMIC DNA]</scope>
    <source>
        <strain evidence="7">GT-2023</strain>
        <tissue evidence="7">Liver</tissue>
    </source>
</reference>
<evidence type="ECO:0000256" key="4">
    <source>
        <dbReference type="ARBA" id="ARBA00023136"/>
    </source>
</evidence>